<keyword evidence="2" id="KW-1185">Reference proteome</keyword>
<proteinExistence type="predicted"/>
<dbReference type="STRING" id="1810919.A0A3D8T4B4"/>
<gene>
    <name evidence="1" type="ORF">DSM5745_00724</name>
</gene>
<evidence type="ECO:0000313" key="2">
    <source>
        <dbReference type="Proteomes" id="UP000256690"/>
    </source>
</evidence>
<dbReference type="OrthoDB" id="5327951at2759"/>
<dbReference type="RefSeq" id="XP_026608585.1">
    <property type="nucleotide sequence ID" value="XM_026742740.1"/>
</dbReference>
<dbReference type="Proteomes" id="UP000256690">
    <property type="component" value="Unassembled WGS sequence"/>
</dbReference>
<evidence type="ECO:0000313" key="1">
    <source>
        <dbReference type="EMBL" id="RDW93402.1"/>
    </source>
</evidence>
<dbReference type="GeneID" id="38111094"/>
<dbReference type="EMBL" id="PVWQ01000001">
    <property type="protein sequence ID" value="RDW93402.1"/>
    <property type="molecule type" value="Genomic_DNA"/>
</dbReference>
<protein>
    <submittedName>
        <fullName evidence="1">Uncharacterized protein</fullName>
    </submittedName>
</protein>
<reference evidence="1 2" key="1">
    <citation type="journal article" date="2018" name="IMA Fungus">
        <title>IMA Genome-F 9: Draft genome sequence of Annulohypoxylon stygium, Aspergillus mulundensis, Berkeleyomyces basicola (syn. Thielaviopsis basicola), Ceratocystis smalleyi, two Cercospora beticola strains, Coleophoma cylindrospora, Fusarium fracticaudum, Phialophora cf. hyalina, and Morchella septimelata.</title>
        <authorList>
            <person name="Wingfield B.D."/>
            <person name="Bills G.F."/>
            <person name="Dong Y."/>
            <person name="Huang W."/>
            <person name="Nel W.J."/>
            <person name="Swalarsk-Parry B.S."/>
            <person name="Vaghefi N."/>
            <person name="Wilken P.M."/>
            <person name="An Z."/>
            <person name="de Beer Z.W."/>
            <person name="De Vos L."/>
            <person name="Chen L."/>
            <person name="Duong T.A."/>
            <person name="Gao Y."/>
            <person name="Hammerbacher A."/>
            <person name="Kikkert J.R."/>
            <person name="Li Y."/>
            <person name="Li H."/>
            <person name="Li K."/>
            <person name="Li Q."/>
            <person name="Liu X."/>
            <person name="Ma X."/>
            <person name="Naidoo K."/>
            <person name="Pethybridge S.J."/>
            <person name="Sun J."/>
            <person name="Steenkamp E.T."/>
            <person name="van der Nest M.A."/>
            <person name="van Wyk S."/>
            <person name="Wingfield M.J."/>
            <person name="Xiong C."/>
            <person name="Yue Q."/>
            <person name="Zhang X."/>
        </authorList>
    </citation>
    <scope>NUCLEOTIDE SEQUENCE [LARGE SCALE GENOMIC DNA]</scope>
    <source>
        <strain evidence="1 2">DSM 5745</strain>
    </source>
</reference>
<sequence length="511" mass="58321">MALLIPQALRYLNVANSPSATRKAQAQEVASLLLNIYETLAEMRYLDSDSIQRGPHNITAIETLYSSNNIHLDPAIIYLYSILPYIGEPSVGVTDFFHGGTFIDFRDEESIDENRDPFYASPEGTDFSAANGPYMRPWMTALSRLGNHGSVTIYDAKEHRIWIIDQEGWGTTDPFFDGEELDQDIKEGTNRNSFEHLPSRPAGDVLRDINRWYRELVELPGGGEYSGGAWNDPEIDLRALYRKNGWPDAFDGDAFEVDKARAEFSLRARYDAEEPRRAVERFRDWRGHLTQKIDEQRQLIESARSMDEELIARFESWSAELALQRVIEEAETAEEVFARRCPGGVCFKDEELVIWEAELLRQEVKYKRRSVGDDRQSAKEVRESDPEHTRGLEVAAGVAEKEANVYQKAYEAAVRDAELLCPGKAFIDVSGRESLDEVDLATSITKLQAKIEALEMEVGRASEFARRVPDEADQARGMAEERIRDFEKRVEFERETVTRLEGWLAERGDEQ</sequence>
<accession>A0A3D8T4B4</accession>
<dbReference type="AlphaFoldDB" id="A0A3D8T4B4"/>
<organism evidence="1 2">
    <name type="scientific">Aspergillus mulundensis</name>
    <dbReference type="NCBI Taxonomy" id="1810919"/>
    <lineage>
        <taxon>Eukaryota</taxon>
        <taxon>Fungi</taxon>
        <taxon>Dikarya</taxon>
        <taxon>Ascomycota</taxon>
        <taxon>Pezizomycotina</taxon>
        <taxon>Eurotiomycetes</taxon>
        <taxon>Eurotiomycetidae</taxon>
        <taxon>Eurotiales</taxon>
        <taxon>Aspergillaceae</taxon>
        <taxon>Aspergillus</taxon>
        <taxon>Aspergillus subgen. Nidulantes</taxon>
    </lineage>
</organism>
<name>A0A3D8T4B4_9EURO</name>
<comment type="caution">
    <text evidence="1">The sequence shown here is derived from an EMBL/GenBank/DDBJ whole genome shotgun (WGS) entry which is preliminary data.</text>
</comment>